<proteinExistence type="predicted"/>
<organism evidence="1 2">
    <name type="scientific">Chlorobaculum tepidum (strain ATCC 49652 / DSM 12025 / NBRC 103806 / TLS)</name>
    <name type="common">Chlorobium tepidum</name>
    <dbReference type="NCBI Taxonomy" id="194439"/>
    <lineage>
        <taxon>Bacteria</taxon>
        <taxon>Pseudomonadati</taxon>
        <taxon>Chlorobiota</taxon>
        <taxon>Chlorobiia</taxon>
        <taxon>Chlorobiales</taxon>
        <taxon>Chlorobiaceae</taxon>
        <taxon>Chlorobaculum</taxon>
    </lineage>
</organism>
<reference evidence="1 2" key="1">
    <citation type="journal article" date="2002" name="Proc. Natl. Acad. Sci. U.S.A.">
        <title>The complete genome sequence of Chlorobium tepidum TLS, a photosynthetic, anaerobic, green-sulfur bacterium.</title>
        <authorList>
            <person name="Eisen J.A."/>
            <person name="Nelson K.E."/>
            <person name="Paulsen I.T."/>
            <person name="Heidelberg J.F."/>
            <person name="Wu M."/>
            <person name="Dodson R.J."/>
            <person name="Deboy R."/>
            <person name="Gwinn M.L."/>
            <person name="Nelson W.C."/>
            <person name="Haft D.H."/>
            <person name="Hickey E.K."/>
            <person name="Peterson J.D."/>
            <person name="Durkin A.S."/>
            <person name="Kolonay J.L."/>
            <person name="Yang F."/>
            <person name="Holt I."/>
            <person name="Umayam L.A."/>
            <person name="Mason T."/>
            <person name="Brenner M."/>
            <person name="Shea T.P."/>
            <person name="Parksey D."/>
            <person name="Nierman W.C."/>
            <person name="Feldblyum T.V."/>
            <person name="Hansen C.L."/>
            <person name="Craven M.B."/>
            <person name="Radune D."/>
            <person name="Vamathevan J."/>
            <person name="Khouri H."/>
            <person name="White O."/>
            <person name="Gruber T.M."/>
            <person name="Ketchum K.A."/>
            <person name="Venter J.C."/>
            <person name="Tettelin H."/>
            <person name="Bryant D.A."/>
            <person name="Fraser C.M."/>
        </authorList>
    </citation>
    <scope>NUCLEOTIDE SEQUENCE [LARGE SCALE GENOMIC DNA]</scope>
    <source>
        <strain evidence="2">ATCC 49652 / DSM 12025 / NBRC 103806 / TLS</strain>
    </source>
</reference>
<gene>
    <name evidence="1" type="ordered locus">CT0715</name>
</gene>
<dbReference type="Proteomes" id="UP000001007">
    <property type="component" value="Chromosome"/>
</dbReference>
<accession>Q8KEH4</accession>
<dbReference type="KEGG" id="cte:CT0715"/>
<dbReference type="EMBL" id="AE006470">
    <property type="protein sequence ID" value="AAM71952.1"/>
    <property type="molecule type" value="Genomic_DNA"/>
</dbReference>
<dbReference type="EnsemblBacteria" id="AAM71952">
    <property type="protein sequence ID" value="AAM71952"/>
    <property type="gene ID" value="CT0715"/>
</dbReference>
<dbReference type="AlphaFoldDB" id="Q8KEH4"/>
<name>Q8KEH4_CHLTE</name>
<sequence>MTMSSGCFSPVSLEFCQGFVQELSGKRCRTGAGTVNWLIMYDFHRIINGSVKIFEVHLRLFSWYLTLKQT</sequence>
<dbReference type="HOGENOM" id="CLU_2750440_0_0_10"/>
<keyword evidence="2" id="KW-1185">Reference proteome</keyword>
<protein>
    <submittedName>
        <fullName evidence="1">Uncharacterized protein</fullName>
    </submittedName>
</protein>
<evidence type="ECO:0000313" key="2">
    <source>
        <dbReference type="Proteomes" id="UP000001007"/>
    </source>
</evidence>
<dbReference type="STRING" id="194439.CT0715"/>
<evidence type="ECO:0000313" key="1">
    <source>
        <dbReference type="EMBL" id="AAM71952.1"/>
    </source>
</evidence>